<dbReference type="EMBL" id="JALNTZ010000013">
    <property type="protein sequence ID" value="KAJ3639114.1"/>
    <property type="molecule type" value="Genomic_DNA"/>
</dbReference>
<reference evidence="2" key="1">
    <citation type="journal article" date="2023" name="G3 (Bethesda)">
        <title>Whole genome assemblies of Zophobas morio and Tenebrio molitor.</title>
        <authorList>
            <person name="Kaur S."/>
            <person name="Stinson S.A."/>
            <person name="diCenzo G.C."/>
        </authorList>
    </citation>
    <scope>NUCLEOTIDE SEQUENCE</scope>
    <source>
        <strain evidence="2">QUZm001</strain>
    </source>
</reference>
<name>A0AA38M150_9CUCU</name>
<dbReference type="AlphaFoldDB" id="A0AA38M150"/>
<proteinExistence type="predicted"/>
<protein>
    <recommendedName>
        <fullName evidence="1">Reverse transcriptase domain-containing protein</fullName>
    </recommendedName>
</protein>
<dbReference type="PANTHER" id="PTHR37557:SF4">
    <property type="entry name" value="CCHC-TYPE DOMAIN-CONTAINING PROTEIN"/>
    <property type="match status" value="1"/>
</dbReference>
<dbReference type="Proteomes" id="UP001168821">
    <property type="component" value="Unassembled WGS sequence"/>
</dbReference>
<comment type="caution">
    <text evidence="2">The sequence shown here is derived from an EMBL/GenBank/DDBJ whole genome shotgun (WGS) entry which is preliminary data.</text>
</comment>
<organism evidence="2 3">
    <name type="scientific">Zophobas morio</name>
    <dbReference type="NCBI Taxonomy" id="2755281"/>
    <lineage>
        <taxon>Eukaryota</taxon>
        <taxon>Metazoa</taxon>
        <taxon>Ecdysozoa</taxon>
        <taxon>Arthropoda</taxon>
        <taxon>Hexapoda</taxon>
        <taxon>Insecta</taxon>
        <taxon>Pterygota</taxon>
        <taxon>Neoptera</taxon>
        <taxon>Endopterygota</taxon>
        <taxon>Coleoptera</taxon>
        <taxon>Polyphaga</taxon>
        <taxon>Cucujiformia</taxon>
        <taxon>Tenebrionidae</taxon>
        <taxon>Zophobas</taxon>
    </lineage>
</organism>
<evidence type="ECO:0000259" key="1">
    <source>
        <dbReference type="PROSITE" id="PS50878"/>
    </source>
</evidence>
<accession>A0AA38M150</accession>
<dbReference type="PANTHER" id="PTHR37557">
    <property type="entry name" value="115 KDA PROTEIN IN TYPE-1 RETROTRANSPOSABLE ELEMENT R1DM-LIKE PROTEIN-RELATED-RELATED"/>
    <property type="match status" value="1"/>
</dbReference>
<evidence type="ECO:0000313" key="2">
    <source>
        <dbReference type="EMBL" id="KAJ3639114.1"/>
    </source>
</evidence>
<feature type="domain" description="Reverse transcriptase" evidence="1">
    <location>
        <begin position="1"/>
        <end position="83"/>
    </location>
</feature>
<gene>
    <name evidence="2" type="ORF">Zmor_004177</name>
</gene>
<evidence type="ECO:0000313" key="3">
    <source>
        <dbReference type="Proteomes" id="UP001168821"/>
    </source>
</evidence>
<dbReference type="InterPro" id="IPR000477">
    <property type="entry name" value="RT_dom"/>
</dbReference>
<keyword evidence="3" id="KW-1185">Reference proteome</keyword>
<sequence length="467" mass="52914">MAFADDFVLLEEEERRVPNTLAAVEGFFRARGMEVNPRKSVGLCVRGYEGRSIPRVQPVFRIGGQWIRPIKAMDSFRYLGHQVGSFGVKRPNLYALQMMLERVHRAPLKPDQKLSVLRQYLIPRLLYGFQNPGVTGGLLTAADRLIKRFVKRVLHFNIHTPDAVIHAAARYGGLGVYCLRSGVPFTFYRRLDRLGREGDPVIRAVMASPRVARLVSRIRQLAGDVPPDQVWKERLHAGQMTAGLRSASGDPASSAWLRARPHGWSGRDFVRAVQLRTENLPVVGVPYNPQPARQCRGCHQRIESLSHVLQGCPVTHGMRIRRHDEICRKVARHVAASGMAVEWEPHVRARDGALYKPDLVIHTEGVILVVDVQVSWESVNRTMSEVWDLKRRVYDQQNFREAAARRWPGGCFRFCPLILGARGFWPRCNQVTEDLLRIPGHLKASCVNSVLKWGSSLHSAFMRTVWA</sequence>
<dbReference type="PROSITE" id="PS50878">
    <property type="entry name" value="RT_POL"/>
    <property type="match status" value="1"/>
</dbReference>